<organism evidence="8">
    <name type="scientific">Cyberlindnera fabianii</name>
    <name type="common">Yeast</name>
    <name type="synonym">Hansenula fabianii</name>
    <dbReference type="NCBI Taxonomy" id="36022"/>
    <lineage>
        <taxon>Eukaryota</taxon>
        <taxon>Fungi</taxon>
        <taxon>Dikarya</taxon>
        <taxon>Ascomycota</taxon>
        <taxon>Saccharomycotina</taxon>
        <taxon>Saccharomycetes</taxon>
        <taxon>Phaffomycetales</taxon>
        <taxon>Phaffomycetaceae</taxon>
        <taxon>Cyberlindnera</taxon>
    </lineage>
</organism>
<dbReference type="OMA" id="MRLMFNE"/>
<evidence type="ECO:0000256" key="4">
    <source>
        <dbReference type="ARBA" id="ARBA00023242"/>
    </source>
</evidence>
<dbReference type="EMBL" id="LK052887">
    <property type="protein sequence ID" value="CDR38392.1"/>
    <property type="molecule type" value="Genomic_DNA"/>
</dbReference>
<dbReference type="Pfam" id="PF02301">
    <property type="entry name" value="HORMA"/>
    <property type="match status" value="1"/>
</dbReference>
<evidence type="ECO:0000256" key="2">
    <source>
        <dbReference type="ARBA" id="ARBA00004286"/>
    </source>
</evidence>
<dbReference type="PROSITE" id="PS51257">
    <property type="entry name" value="PROKAR_LIPOPROTEIN"/>
    <property type="match status" value="1"/>
</dbReference>
<name>A0A061ASR1_CYBFA</name>
<evidence type="ECO:0000313" key="8">
    <source>
        <dbReference type="EMBL" id="CDR38392.1"/>
    </source>
</evidence>
<keyword evidence="5" id="KW-0469">Meiosis</keyword>
<reference evidence="8" key="1">
    <citation type="journal article" date="2014" name="Genome Announc.">
        <title>Genome sequence of the yeast Cyberlindnera fabianii (Hansenula fabianii).</title>
        <authorList>
            <person name="Freel K.C."/>
            <person name="Sarilar V."/>
            <person name="Neuveglise C."/>
            <person name="Devillers H."/>
            <person name="Friedrich A."/>
            <person name="Schacherer J."/>
        </authorList>
    </citation>
    <scope>NUCLEOTIDE SEQUENCE</scope>
    <source>
        <strain evidence="8">YJS4271</strain>
    </source>
</reference>
<feature type="domain" description="HORMA" evidence="7">
    <location>
        <begin position="17"/>
        <end position="237"/>
    </location>
</feature>
<dbReference type="VEuPathDB" id="FungiDB:BON22_4072"/>
<dbReference type="GO" id="GO:0005694">
    <property type="term" value="C:chromosome"/>
    <property type="evidence" value="ECO:0007669"/>
    <property type="project" value="UniProtKB-SubCell"/>
</dbReference>
<reference evidence="9" key="3">
    <citation type="submission" date="2017-01" db="EMBL/GenBank/DDBJ databases">
        <authorList>
            <person name="Mah S.A."/>
            <person name="Swanson W.J."/>
            <person name="Moy G.W."/>
            <person name="Vacquier V.D."/>
        </authorList>
    </citation>
    <scope>NUCLEOTIDE SEQUENCE [LARGE SCALE GENOMIC DNA]</scope>
    <source>
        <strain evidence="9">65</strain>
    </source>
</reference>
<dbReference type="Gene3D" id="3.30.900.10">
    <property type="entry name" value="HORMA domain"/>
    <property type="match status" value="1"/>
</dbReference>
<keyword evidence="3" id="KW-0158">Chromosome</keyword>
<dbReference type="Proteomes" id="UP000189513">
    <property type="component" value="Unassembled WGS sequence"/>
</dbReference>
<evidence type="ECO:0000256" key="1">
    <source>
        <dbReference type="ARBA" id="ARBA00004123"/>
    </source>
</evidence>
<gene>
    <name evidence="9" type="ORF">BON22_4072</name>
    <name evidence="8" type="ORF">CYFA0S_02e01156g</name>
</gene>
<keyword evidence="4" id="KW-0539">Nucleus</keyword>
<accession>A0A061ASR1</accession>
<comment type="subcellular location">
    <subcellularLocation>
        <location evidence="2">Chromosome</location>
    </subcellularLocation>
    <subcellularLocation>
        <location evidence="1">Nucleus</location>
    </subcellularLocation>
</comment>
<dbReference type="EMBL" id="MPUK01000008">
    <property type="protein sequence ID" value="ONH66181.1"/>
    <property type="molecule type" value="Genomic_DNA"/>
</dbReference>
<evidence type="ECO:0000256" key="3">
    <source>
        <dbReference type="ARBA" id="ARBA00022454"/>
    </source>
</evidence>
<feature type="region of interest" description="Disordered" evidence="6">
    <location>
        <begin position="573"/>
        <end position="594"/>
    </location>
</feature>
<dbReference type="SUPFAM" id="SSF56019">
    <property type="entry name" value="The spindle assembly checkpoint protein mad2"/>
    <property type="match status" value="1"/>
</dbReference>
<sequence length="616" mass="68626">MSKVSTQMATKTRIDEGQSQKLIHTMLGMSFGCIAFLRGLFPDDCFIDQRFIPAKFEADYDPEKTSVETNALKVKTLARGKSSKVDAFLDWLDHGVLDALRRGYLKSLILGIFLDETKTEELHEVYTFTFDYTDNKVKLEMNHGDDEVSTLLNARQTLQQVMRRLIIVTQGLESLPAKKFITMRMLFNDSCPRAYQPPCFKDASHTPPAVIKTNKSKFQKFRAGNLPTGCHNINLKVMSTTVFEEEGEDGHINDDDILEIDPFAFSSGSSKYRSAPAPCPPPKSHVPATRLPTEEVSQTTKILRDYLKGPDTTVILPTQIIRPSKCECGCTDELSYSDLVQCMSCKSSVHAICYGIEGTASLPSCYTCRSQTLGGILLHNNLTMLMSLRKLYSITETIMPKSISEFHSLLGFGEDESLDITRGVINIGCRMAIIHFEKELSQFKNKFTGTINVDIGGIIVDGEELTEGIQSCVFVSRAKFGRRRAEIMKLLKKNKVTKRILFEDTKSKCLSIDEELNAFGPDYVDTEPLDEIINSSDIENPEDIVGAIGGLHTEPSGEIESSVDFNMTKRARSATEESITNTAPDPDTYYDSNPVITAPRRKLCKTSAIVPSSIPQ</sequence>
<dbReference type="PANTHER" id="PTHR48225:SF7">
    <property type="entry name" value="MEIOSIS-SPECIFIC PROTEIN HOP1"/>
    <property type="match status" value="1"/>
</dbReference>
<evidence type="ECO:0000313" key="9">
    <source>
        <dbReference type="EMBL" id="ONH66181.1"/>
    </source>
</evidence>
<dbReference type="AlphaFoldDB" id="A0A061ASR1"/>
<keyword evidence="10" id="KW-1185">Reference proteome</keyword>
<dbReference type="STRING" id="36022.A0A061ASR1"/>
<reference evidence="10" key="2">
    <citation type="journal article" date="2017" name="Genome Announc.">
        <title>Genome sequences of Cyberlindnera fabianii 65, Pichia kudriavzevii 129, and Saccharomyces cerevisiae 131 isolated from fermented masau fruits in Zimbabwe.</title>
        <authorList>
            <person name="van Rijswijck I.M.H."/>
            <person name="Derks M.F.L."/>
            <person name="Abee T."/>
            <person name="de Ridder D."/>
            <person name="Smid E.J."/>
        </authorList>
    </citation>
    <scope>NUCLEOTIDE SEQUENCE [LARGE SCALE GENOMIC DNA]</scope>
    <source>
        <strain evidence="10">65</strain>
    </source>
</reference>
<evidence type="ECO:0000313" key="10">
    <source>
        <dbReference type="Proteomes" id="UP000189513"/>
    </source>
</evidence>
<dbReference type="InterPro" id="IPR036570">
    <property type="entry name" value="HORMA_dom_sf"/>
</dbReference>
<protein>
    <submittedName>
        <fullName evidence="8">CYFA0S02e01156g1_1</fullName>
    </submittedName>
    <submittedName>
        <fullName evidence="9">Meiosis-specific protein HOP1</fullName>
    </submittedName>
</protein>
<dbReference type="GO" id="GO:0005634">
    <property type="term" value="C:nucleus"/>
    <property type="evidence" value="ECO:0007669"/>
    <property type="project" value="UniProtKB-SubCell"/>
</dbReference>
<dbReference type="PROSITE" id="PS50815">
    <property type="entry name" value="HORMA"/>
    <property type="match status" value="1"/>
</dbReference>
<evidence type="ECO:0000256" key="5">
    <source>
        <dbReference type="ARBA" id="ARBA00023254"/>
    </source>
</evidence>
<dbReference type="OrthoDB" id="1928087at2759"/>
<evidence type="ECO:0000256" key="6">
    <source>
        <dbReference type="SAM" id="MobiDB-lite"/>
    </source>
</evidence>
<evidence type="ECO:0000259" key="7">
    <source>
        <dbReference type="PROSITE" id="PS50815"/>
    </source>
</evidence>
<dbReference type="GO" id="GO:0051598">
    <property type="term" value="P:meiotic recombination checkpoint signaling"/>
    <property type="evidence" value="ECO:0007669"/>
    <property type="project" value="TreeGrafter"/>
</dbReference>
<dbReference type="InterPro" id="IPR003511">
    <property type="entry name" value="HORMA_dom"/>
</dbReference>
<dbReference type="InterPro" id="IPR051294">
    <property type="entry name" value="HORMA_MeioticProgression"/>
</dbReference>
<dbReference type="PANTHER" id="PTHR48225">
    <property type="entry name" value="HORMA DOMAIN-CONTAINING PROTEIN 1"/>
    <property type="match status" value="1"/>
</dbReference>
<dbReference type="GO" id="GO:0007130">
    <property type="term" value="P:synaptonemal complex assembly"/>
    <property type="evidence" value="ECO:0007669"/>
    <property type="project" value="TreeGrafter"/>
</dbReference>
<proteinExistence type="predicted"/>